<dbReference type="InterPro" id="IPR045242">
    <property type="entry name" value="Syntaxin"/>
</dbReference>
<keyword evidence="12" id="KW-1185">Reference proteome</keyword>
<feature type="coiled-coil region" evidence="6">
    <location>
        <begin position="227"/>
        <end position="276"/>
    </location>
</feature>
<dbReference type="Gene3D" id="1.20.58.70">
    <property type="match status" value="1"/>
</dbReference>
<dbReference type="InterPro" id="IPR010989">
    <property type="entry name" value="SNARE"/>
</dbReference>
<feature type="region of interest" description="Disordered" evidence="7">
    <location>
        <begin position="1"/>
        <end position="43"/>
    </location>
</feature>
<proteinExistence type="inferred from homology"/>
<protein>
    <recommendedName>
        <fullName evidence="13">t-SNARE coiled-coil homology domain-containing protein</fullName>
    </recommendedName>
</protein>
<dbReference type="Pfam" id="PF05739">
    <property type="entry name" value="SNARE"/>
    <property type="match status" value="1"/>
</dbReference>
<gene>
    <name evidence="11" type="ORF">AAF712_012571</name>
</gene>
<comment type="subcellular location">
    <subcellularLocation>
        <location evidence="1">Membrane</location>
        <topology evidence="1">Single-pass type IV membrane protein</topology>
    </subcellularLocation>
</comment>
<reference evidence="11 12" key="1">
    <citation type="submission" date="2024-05" db="EMBL/GenBank/DDBJ databases">
        <title>A draft genome resource for the thread blight pathogen Marasmius tenuissimus strain MS-2.</title>
        <authorList>
            <person name="Yulfo-Soto G.E."/>
            <person name="Baruah I.K."/>
            <person name="Amoako-Attah I."/>
            <person name="Bukari Y."/>
            <person name="Meinhardt L.W."/>
            <person name="Bailey B.A."/>
            <person name="Cohen S.P."/>
        </authorList>
    </citation>
    <scope>NUCLEOTIDE SEQUENCE [LARGE SCALE GENOMIC DNA]</scope>
    <source>
        <strain evidence="11 12">MS-2</strain>
    </source>
</reference>
<evidence type="ECO:0000256" key="5">
    <source>
        <dbReference type="ARBA" id="ARBA00023136"/>
    </source>
</evidence>
<evidence type="ECO:0000256" key="7">
    <source>
        <dbReference type="SAM" id="MobiDB-lite"/>
    </source>
</evidence>
<feature type="transmembrane region" description="Helical" evidence="8">
    <location>
        <begin position="299"/>
        <end position="320"/>
    </location>
</feature>
<dbReference type="CDD" id="cd15849">
    <property type="entry name" value="SNARE_Sso1"/>
    <property type="match status" value="1"/>
</dbReference>
<sequence>MARDRLAAMRVSSTAVPEPDALLKRSHSYPTQNETNNRSSLPTYEMSSVDITLASVGNAGAGEMSTFYAEISLLQESIRTFNDHVSQIGDLHSRSLGGTDEASHKAAMQLDELAENTRTLSTSLKGRIQALERQAGAGRDGQIRKQQTALVKSKFVEAIQNYQTIEQQYRTKYKQRMERQFKIVKPDASPEEVRAVVNDEAASGQIFQQAVLDSNRYGDSRSAYREVRERQQDLKRIEQTLADLAQLSMMFMSTLVAEQDETIQNIETQAATVEKDTEAGLGFTEKAVASARSARRKRWICFFIILIILIVIGVAVGVTVGKK</sequence>
<organism evidence="11 12">
    <name type="scientific">Marasmius tenuissimus</name>
    <dbReference type="NCBI Taxonomy" id="585030"/>
    <lineage>
        <taxon>Eukaryota</taxon>
        <taxon>Fungi</taxon>
        <taxon>Dikarya</taxon>
        <taxon>Basidiomycota</taxon>
        <taxon>Agaricomycotina</taxon>
        <taxon>Agaricomycetes</taxon>
        <taxon>Agaricomycetidae</taxon>
        <taxon>Agaricales</taxon>
        <taxon>Marasmiineae</taxon>
        <taxon>Marasmiaceae</taxon>
        <taxon>Marasmius</taxon>
    </lineage>
</organism>
<evidence type="ECO:0000256" key="4">
    <source>
        <dbReference type="ARBA" id="ARBA00022989"/>
    </source>
</evidence>
<comment type="caution">
    <text evidence="11">The sequence shown here is derived from an EMBL/GenBank/DDBJ whole genome shotgun (WGS) entry which is preliminary data.</text>
</comment>
<comment type="similarity">
    <text evidence="2">Belongs to the syntaxin family.</text>
</comment>
<feature type="domain" description="Syntaxin N-terminal" evidence="10">
    <location>
        <begin position="59"/>
        <end position="174"/>
    </location>
</feature>
<keyword evidence="6" id="KW-0175">Coiled coil</keyword>
<dbReference type="SUPFAM" id="SSF47661">
    <property type="entry name" value="t-snare proteins"/>
    <property type="match status" value="1"/>
</dbReference>
<keyword evidence="4 8" id="KW-1133">Transmembrane helix</keyword>
<dbReference type="SMART" id="SM00503">
    <property type="entry name" value="SynN"/>
    <property type="match status" value="1"/>
</dbReference>
<evidence type="ECO:0008006" key="13">
    <source>
        <dbReference type="Google" id="ProtNLM"/>
    </source>
</evidence>
<feature type="domain" description="T-SNARE coiled-coil homology" evidence="9">
    <location>
        <begin position="219"/>
        <end position="287"/>
    </location>
</feature>
<evidence type="ECO:0000313" key="11">
    <source>
        <dbReference type="EMBL" id="KAL0060628.1"/>
    </source>
</evidence>
<name>A0ABR2ZH34_9AGAR</name>
<dbReference type="Pfam" id="PF00804">
    <property type="entry name" value="Syntaxin"/>
    <property type="match status" value="1"/>
</dbReference>
<dbReference type="PANTHER" id="PTHR19957:SF307">
    <property type="entry name" value="PROTEIN SSO1-RELATED"/>
    <property type="match status" value="1"/>
</dbReference>
<evidence type="ECO:0000259" key="9">
    <source>
        <dbReference type="SMART" id="SM00397"/>
    </source>
</evidence>
<dbReference type="InterPro" id="IPR000727">
    <property type="entry name" value="T_SNARE_dom"/>
</dbReference>
<feature type="compositionally biased region" description="Polar residues" evidence="7">
    <location>
        <begin position="28"/>
        <end position="43"/>
    </location>
</feature>
<evidence type="ECO:0000256" key="2">
    <source>
        <dbReference type="ARBA" id="ARBA00009063"/>
    </source>
</evidence>
<evidence type="ECO:0000256" key="1">
    <source>
        <dbReference type="ARBA" id="ARBA00004211"/>
    </source>
</evidence>
<keyword evidence="3 8" id="KW-0812">Transmembrane</keyword>
<dbReference type="Proteomes" id="UP001437256">
    <property type="component" value="Unassembled WGS sequence"/>
</dbReference>
<evidence type="ECO:0000313" key="12">
    <source>
        <dbReference type="Proteomes" id="UP001437256"/>
    </source>
</evidence>
<evidence type="ECO:0000256" key="6">
    <source>
        <dbReference type="SAM" id="Coils"/>
    </source>
</evidence>
<dbReference type="InterPro" id="IPR006011">
    <property type="entry name" value="Syntaxin_N"/>
</dbReference>
<evidence type="ECO:0000256" key="3">
    <source>
        <dbReference type="ARBA" id="ARBA00022692"/>
    </source>
</evidence>
<accession>A0ABR2ZH34</accession>
<dbReference type="PANTHER" id="PTHR19957">
    <property type="entry name" value="SYNTAXIN"/>
    <property type="match status" value="1"/>
</dbReference>
<dbReference type="SMART" id="SM00397">
    <property type="entry name" value="t_SNARE"/>
    <property type="match status" value="1"/>
</dbReference>
<keyword evidence="5 8" id="KW-0472">Membrane</keyword>
<evidence type="ECO:0000259" key="10">
    <source>
        <dbReference type="SMART" id="SM00503"/>
    </source>
</evidence>
<dbReference type="EMBL" id="JBBXMP010000167">
    <property type="protein sequence ID" value="KAL0060628.1"/>
    <property type="molecule type" value="Genomic_DNA"/>
</dbReference>
<evidence type="ECO:0000256" key="8">
    <source>
        <dbReference type="SAM" id="Phobius"/>
    </source>
</evidence>